<proteinExistence type="predicted"/>
<dbReference type="AlphaFoldDB" id="A0A0K2SX75"/>
<dbReference type="EMBL" id="HACA01000511">
    <property type="protein sequence ID" value="CDW17872.1"/>
    <property type="molecule type" value="Transcribed_RNA"/>
</dbReference>
<dbReference type="EMBL" id="HACA01000510">
    <property type="protein sequence ID" value="CDW17871.1"/>
    <property type="molecule type" value="Transcribed_RNA"/>
</dbReference>
<sequence length="82" mass="9653">MFLIALWTKGIGQSCFLVILQIQFDLLDKALLPLQRFRLADVIVVVPVDAQLLRLCEWKFVDHVQVSFYHLFIILILLKFYC</sequence>
<evidence type="ECO:0000313" key="1">
    <source>
        <dbReference type="EMBL" id="CDW17871.1"/>
    </source>
</evidence>
<reference evidence="1" key="1">
    <citation type="submission" date="2014-05" db="EMBL/GenBank/DDBJ databases">
        <authorList>
            <person name="Chronopoulou M."/>
        </authorList>
    </citation>
    <scope>NUCLEOTIDE SEQUENCE</scope>
    <source>
        <tissue evidence="1">Whole organism</tissue>
    </source>
</reference>
<protein>
    <submittedName>
        <fullName evidence="1">Uncharacterized protein</fullName>
    </submittedName>
</protein>
<accession>A0A0K2SX75</accession>
<organism evidence="1">
    <name type="scientific">Lepeophtheirus salmonis</name>
    <name type="common">Salmon louse</name>
    <name type="synonym">Caligus salmonis</name>
    <dbReference type="NCBI Taxonomy" id="72036"/>
    <lineage>
        <taxon>Eukaryota</taxon>
        <taxon>Metazoa</taxon>
        <taxon>Ecdysozoa</taxon>
        <taxon>Arthropoda</taxon>
        <taxon>Crustacea</taxon>
        <taxon>Multicrustacea</taxon>
        <taxon>Hexanauplia</taxon>
        <taxon>Copepoda</taxon>
        <taxon>Siphonostomatoida</taxon>
        <taxon>Caligidae</taxon>
        <taxon>Lepeophtheirus</taxon>
    </lineage>
</organism>
<name>A0A0K2SX75_LEPSM</name>